<evidence type="ECO:0000259" key="3">
    <source>
        <dbReference type="Pfam" id="PF16344"/>
    </source>
</evidence>
<dbReference type="InterPro" id="IPR006860">
    <property type="entry name" value="FecR"/>
</dbReference>
<keyword evidence="1" id="KW-1133">Transmembrane helix</keyword>
<evidence type="ECO:0000259" key="2">
    <source>
        <dbReference type="Pfam" id="PF04773"/>
    </source>
</evidence>
<dbReference type="Pfam" id="PF16344">
    <property type="entry name" value="FecR_C"/>
    <property type="match status" value="1"/>
</dbReference>
<proteinExistence type="predicted"/>
<dbReference type="AlphaFoldDB" id="A0A653YTL5"/>
<organism evidence="4 5">
    <name type="scientific">Sphingobacterium multivorum</name>
    <dbReference type="NCBI Taxonomy" id="28454"/>
    <lineage>
        <taxon>Bacteria</taxon>
        <taxon>Pseudomonadati</taxon>
        <taxon>Bacteroidota</taxon>
        <taxon>Sphingobacteriia</taxon>
        <taxon>Sphingobacteriales</taxon>
        <taxon>Sphingobacteriaceae</taxon>
        <taxon>Sphingobacterium</taxon>
    </lineage>
</organism>
<reference evidence="4 5" key="1">
    <citation type="submission" date="2019-10" db="EMBL/GenBank/DDBJ databases">
        <authorList>
            <person name="Karimi E."/>
        </authorList>
    </citation>
    <scope>NUCLEOTIDE SEQUENCE [LARGE SCALE GENOMIC DNA]</scope>
    <source>
        <strain evidence="4">Sphingobacterium sp. 8BC</strain>
    </source>
</reference>
<evidence type="ECO:0000256" key="1">
    <source>
        <dbReference type="SAM" id="Phobius"/>
    </source>
</evidence>
<dbReference type="PANTHER" id="PTHR30273:SF2">
    <property type="entry name" value="PROTEIN FECR"/>
    <property type="match status" value="1"/>
</dbReference>
<dbReference type="Gene3D" id="3.55.50.30">
    <property type="match status" value="1"/>
</dbReference>
<feature type="domain" description="FecR protein" evidence="2">
    <location>
        <begin position="188"/>
        <end position="282"/>
    </location>
</feature>
<name>A0A653YTL5_SPHMU</name>
<evidence type="ECO:0000313" key="4">
    <source>
        <dbReference type="EMBL" id="VXC45825.1"/>
    </source>
</evidence>
<evidence type="ECO:0000313" key="5">
    <source>
        <dbReference type="Proteomes" id="UP000432350"/>
    </source>
</evidence>
<gene>
    <name evidence="4" type="ORF">SPHINGO8BC_110288</name>
</gene>
<dbReference type="RefSeq" id="WP_115047395.1">
    <property type="nucleotide sequence ID" value="NZ_CP068086.1"/>
</dbReference>
<accession>A0A653YTL5</accession>
<dbReference type="InterPro" id="IPR032508">
    <property type="entry name" value="FecR_C"/>
</dbReference>
<feature type="transmembrane region" description="Helical" evidence="1">
    <location>
        <begin position="83"/>
        <end position="106"/>
    </location>
</feature>
<keyword evidence="1" id="KW-0812">Transmembrane</keyword>
<keyword evidence="1" id="KW-0472">Membrane</keyword>
<protein>
    <recommendedName>
        <fullName evidence="6">FecR family protein</fullName>
    </recommendedName>
</protein>
<feature type="domain" description="Protein FecR C-terminal" evidence="3">
    <location>
        <begin position="324"/>
        <end position="391"/>
    </location>
</feature>
<dbReference type="EMBL" id="CABWMV010000003">
    <property type="protein sequence ID" value="VXC45825.1"/>
    <property type="molecule type" value="Genomic_DNA"/>
</dbReference>
<dbReference type="Gene3D" id="2.60.120.1440">
    <property type="match status" value="1"/>
</dbReference>
<evidence type="ECO:0008006" key="6">
    <source>
        <dbReference type="Google" id="ProtNLM"/>
    </source>
</evidence>
<dbReference type="InterPro" id="IPR012373">
    <property type="entry name" value="Ferrdict_sens_TM"/>
</dbReference>
<dbReference type="Proteomes" id="UP000432350">
    <property type="component" value="Unassembled WGS sequence"/>
</dbReference>
<dbReference type="Pfam" id="PF04773">
    <property type="entry name" value="FecR"/>
    <property type="match status" value="1"/>
</dbReference>
<sequence length="394" mass="44836">MKDLADLLEKKATGELTPAGEKALQDWANKDPLFKSLIERIDNEELFLKDLKEFQDISTKPLSEDHRLWDAIRRDDNTRKNRFRYSWIAVVAAILVCFIYFSPYFLVFRDKQIFQTAPLADTRKDILPGRDIAFITLSNGNRLTLDDMAVGAEVTANDLHIRKDQDGSLICETQENGGDQRGMLLNHVIETPLSGQYKITLTDGTRVWLNAGSRLSFPSRFKGDERSVILEGEAFFDVRRMPEKPFKIAVKQQLVTVLGTSFNINAYPNEPNVKTTLVEGSLKVAAGNQSKIIKPGQQLLVSNGLQMSVHSTIVEDEIAWKLGYFSFRSDNSMVVLRQLERWYNIHIVMSEAVKKELKLIGKIDRKASLDQVIRMFRTSNIDCKLQGHTLILDI</sequence>
<dbReference type="PANTHER" id="PTHR30273">
    <property type="entry name" value="PERIPLASMIC SIGNAL SENSOR AND SIGMA FACTOR ACTIVATOR FECR-RELATED"/>
    <property type="match status" value="1"/>
</dbReference>
<dbReference type="GO" id="GO:0016989">
    <property type="term" value="F:sigma factor antagonist activity"/>
    <property type="evidence" value="ECO:0007669"/>
    <property type="project" value="TreeGrafter"/>
</dbReference>